<dbReference type="InterPro" id="IPR002182">
    <property type="entry name" value="NB-ARC"/>
</dbReference>
<reference evidence="4 5" key="1">
    <citation type="submission" date="2020-10" db="EMBL/GenBank/DDBJ databases">
        <title>Sequencing the genomes of 1000 actinobacteria strains.</title>
        <authorList>
            <person name="Klenk H.-P."/>
        </authorList>
    </citation>
    <scope>NUCLEOTIDE SEQUENCE [LARGE SCALE GENOMIC DNA]</scope>
    <source>
        <strain evidence="4 5">DSM 44653</strain>
    </source>
</reference>
<gene>
    <name evidence="4" type="ORF">H4696_008304</name>
</gene>
<sequence length="1407" mass="153512">MVQEPHDVPTVSGLSWSEVGDAVWLAMAIGDSAPRVHPEFESPEAAADDDERAHGFPEPPEEPAGPVTPPFGRAPDRIVTALAKSAELLGTGGGTVLGPSRFLPEAAAIVRALRPLKQTRPSGHEEDVVLDEEVTAEDAVQDHLWLPRTKPAMVRGLDLTVVVDSSPSMALWQPTVTAFLTLLRQLGAFRSIQVRLLETDKRGADGVPGPVLRGGTPGAPERQPAELLDPSGRRLLIVLTDGMGESWHQDSVAPLLAQWGRVMPVAIVQVLPQRLWGRAGPQLHQARLTTPGPFRPNRRYGLELPDAWLTGEDPETAGAGAVPIPVVELDPRWLGWWARMISRAQPDPVQAVVLLARTQPQPAEAWDGPVLSAQDQVKHFHGVASPPAFRLATLLAAVPVSLPIARFVQAEMVPEAGTADLAEVLGSGLLDAPASVEAGHAWDEIVYEFPLAVREALLAAGRRSDTVQVVRATGGRFGDRHPVLLRVAEALDDPERAPLPAADTGLADGVALERAVMRALSGPYAGRAERLRRWESELGEPAPAEEPADSGSTTENLVADVHEEAADSRQRVRQLTTDAPTVWGAVPARNPDFTGRHRLLAALAADLHEGGRAVLHGMGGLGKTQIATEYVYRHLDRYDLVWWVSAAQETQIRASLTELARQLGLPGAAETVTAVPQVLEALGEGKPYRRWLLVFDSADDPATALPFLPDEGPGEILVTTRNPGWPDVFPRPIEVGSFTREESTELLSLHDPQLDADQADRMAARLADLPLALAQAAALRTEIALPVDEYLRRFDEKTTEILETATPTEYEVHVAAAWNVSFDELGTRNRAAHQLLQVCAFFAPEPISRSLFTGVRRLSIAPELDSAMRDPTQLDQALRDINRWGLAKVDHRSDTIRLHWLVQQVLRNRMSEQHRRDIRHGAHLLLANRDPGDPAAARLWPQYHLALPHIDAAELIDCGDSEVRALVINLFKFLYFWGDHTGATVLAQRVVDAWTDRFGEADALTLEASERLGIFLWALGRYEEAEVINNRTLRLYQQKETTGQRSEQTLNAQLAVAAVLKARGDFAGARELNLATYHEAAAILGGNEPKTLTAAHDLVVCLLLTGEYDEARRIGEDTYARRAEILGPDNAATISTLNILAICRREIGDYTLARLEQQKIVERVRRLVRDENAGVVRREHHLAVALRKDGQYEAALTLSRSTLERFRSRYGLGNPNTLPCVLAHSIDLRCVGDLDAARNLGQQAVDLYRASLGDRHPHTLVAQIDLGVTLRLLGAVPAARDRDQAAFGELRKALGADHPHTIAAAIDLASDHAAIGSPRSSAARLLATDTECLARARRVLGEDHPVTLAAQLNRALDLRAAGRSREAALQQQDVVARYRRVLRADHPVTVAAEHGVRAVCDIDPTPL</sequence>
<protein>
    <submittedName>
        <fullName evidence="4">Tetratricopeptide (TPR) repeat protein</fullName>
    </submittedName>
</protein>
<evidence type="ECO:0000259" key="3">
    <source>
        <dbReference type="Pfam" id="PF25000"/>
    </source>
</evidence>
<proteinExistence type="predicted"/>
<dbReference type="PANTHER" id="PTHR46082:SF6">
    <property type="entry name" value="AAA+ ATPASE DOMAIN-CONTAINING PROTEIN-RELATED"/>
    <property type="match status" value="1"/>
</dbReference>
<comment type="caution">
    <text evidence="4">The sequence shown here is derived from an EMBL/GenBank/DDBJ whole genome shotgun (WGS) entry which is preliminary data.</text>
</comment>
<dbReference type="InterPro" id="IPR047738">
    <property type="entry name" value="SAV_2336-like_N"/>
</dbReference>
<dbReference type="InterPro" id="IPR056681">
    <property type="entry name" value="DUF7779"/>
</dbReference>
<dbReference type="SUPFAM" id="SSF52540">
    <property type="entry name" value="P-loop containing nucleoside triphosphate hydrolases"/>
    <property type="match status" value="1"/>
</dbReference>
<feature type="domain" description="DUF7779" evidence="3">
    <location>
        <begin position="829"/>
        <end position="914"/>
    </location>
</feature>
<dbReference type="SUPFAM" id="SSF48452">
    <property type="entry name" value="TPR-like"/>
    <property type="match status" value="3"/>
</dbReference>
<dbReference type="Pfam" id="PF13424">
    <property type="entry name" value="TPR_12"/>
    <property type="match status" value="2"/>
</dbReference>
<evidence type="ECO:0000259" key="2">
    <source>
        <dbReference type="Pfam" id="PF00931"/>
    </source>
</evidence>
<feature type="domain" description="NB-ARC" evidence="2">
    <location>
        <begin position="614"/>
        <end position="748"/>
    </location>
</feature>
<feature type="region of interest" description="Disordered" evidence="1">
    <location>
        <begin position="205"/>
        <end position="226"/>
    </location>
</feature>
<dbReference type="Pfam" id="PF13374">
    <property type="entry name" value="TPR_10"/>
    <property type="match status" value="1"/>
</dbReference>
<dbReference type="InterPro" id="IPR011990">
    <property type="entry name" value="TPR-like_helical_dom_sf"/>
</dbReference>
<dbReference type="InterPro" id="IPR053137">
    <property type="entry name" value="NLR-like"/>
</dbReference>
<dbReference type="PANTHER" id="PTHR46082">
    <property type="entry name" value="ATP/GTP-BINDING PROTEIN-RELATED"/>
    <property type="match status" value="1"/>
</dbReference>
<organism evidence="4 5">
    <name type="scientific">Amycolatopsis lexingtonensis</name>
    <dbReference type="NCBI Taxonomy" id="218822"/>
    <lineage>
        <taxon>Bacteria</taxon>
        <taxon>Bacillati</taxon>
        <taxon>Actinomycetota</taxon>
        <taxon>Actinomycetes</taxon>
        <taxon>Pseudonocardiales</taxon>
        <taxon>Pseudonocardiaceae</taxon>
        <taxon>Amycolatopsis</taxon>
    </lineage>
</organism>
<dbReference type="NCBIfam" id="NF040586">
    <property type="entry name" value="FxSxx_TPR"/>
    <property type="match status" value="1"/>
</dbReference>
<name>A0ABR9IDE0_9PSEU</name>
<dbReference type="RefSeq" id="WP_249026950.1">
    <property type="nucleotide sequence ID" value="NZ_JADBEG010000001.1"/>
</dbReference>
<dbReference type="Gene3D" id="1.25.40.10">
    <property type="entry name" value="Tetratricopeptide repeat domain"/>
    <property type="match status" value="2"/>
</dbReference>
<dbReference type="Gene3D" id="3.40.50.300">
    <property type="entry name" value="P-loop containing nucleotide triphosphate hydrolases"/>
    <property type="match status" value="1"/>
</dbReference>
<dbReference type="Proteomes" id="UP000631670">
    <property type="component" value="Unassembled WGS sequence"/>
</dbReference>
<evidence type="ECO:0000313" key="5">
    <source>
        <dbReference type="Proteomes" id="UP000631670"/>
    </source>
</evidence>
<dbReference type="Pfam" id="PF25000">
    <property type="entry name" value="DUF7779"/>
    <property type="match status" value="1"/>
</dbReference>
<evidence type="ECO:0000256" key="1">
    <source>
        <dbReference type="SAM" id="MobiDB-lite"/>
    </source>
</evidence>
<dbReference type="EMBL" id="JADBEG010000001">
    <property type="protein sequence ID" value="MBE1501204.1"/>
    <property type="molecule type" value="Genomic_DNA"/>
</dbReference>
<keyword evidence="5" id="KW-1185">Reference proteome</keyword>
<accession>A0ABR9IDE0</accession>
<dbReference type="NCBIfam" id="NF041121">
    <property type="entry name" value="SAV_2336_NTERM"/>
    <property type="match status" value="1"/>
</dbReference>
<dbReference type="Pfam" id="PF00931">
    <property type="entry name" value="NB-ARC"/>
    <property type="match status" value="1"/>
</dbReference>
<evidence type="ECO:0000313" key="4">
    <source>
        <dbReference type="EMBL" id="MBE1501204.1"/>
    </source>
</evidence>
<feature type="region of interest" description="Disordered" evidence="1">
    <location>
        <begin position="35"/>
        <end position="74"/>
    </location>
</feature>
<dbReference type="InterPro" id="IPR027417">
    <property type="entry name" value="P-loop_NTPase"/>
</dbReference>